<feature type="compositionally biased region" description="Polar residues" evidence="1">
    <location>
        <begin position="153"/>
        <end position="169"/>
    </location>
</feature>
<feature type="compositionally biased region" description="Basic and acidic residues" evidence="1">
    <location>
        <begin position="1"/>
        <end position="13"/>
    </location>
</feature>
<feature type="region of interest" description="Disordered" evidence="1">
    <location>
        <begin position="1"/>
        <end position="43"/>
    </location>
</feature>
<proteinExistence type="predicted"/>
<protein>
    <submittedName>
        <fullName evidence="2">Uncharacterized protein</fullName>
    </submittedName>
</protein>
<organism evidence="2">
    <name type="scientific">viral metagenome</name>
    <dbReference type="NCBI Taxonomy" id="1070528"/>
    <lineage>
        <taxon>unclassified sequences</taxon>
        <taxon>metagenomes</taxon>
        <taxon>organismal metagenomes</taxon>
    </lineage>
</organism>
<reference evidence="2" key="1">
    <citation type="submission" date="2020-03" db="EMBL/GenBank/DDBJ databases">
        <title>The deep terrestrial virosphere.</title>
        <authorList>
            <person name="Holmfeldt K."/>
            <person name="Nilsson E."/>
            <person name="Simone D."/>
            <person name="Lopez-Fernandez M."/>
            <person name="Wu X."/>
            <person name="de Brujin I."/>
            <person name="Lundin D."/>
            <person name="Andersson A."/>
            <person name="Bertilsson S."/>
            <person name="Dopson M."/>
        </authorList>
    </citation>
    <scope>NUCLEOTIDE SEQUENCE</scope>
    <source>
        <strain evidence="2">TM448B01309</strain>
    </source>
</reference>
<name>A0A6M3XKH8_9ZZZZ</name>
<sequence>MATDDLFKTQKTTDEEENTGLIASTMKDDTNTTTSNQDWDSGSLEISKDGAFFTPSSSGVNENDPSNVTVAGQMDKLLSKDSLYRTAAETSAKEDAASRGLLNTSMATTAGTAAAIESALPIAEQDAAYYASRGLAEQGGQIQSGLYEKQGEISSRLSSQEASQTSELSAQEAAQEMALTEVELAWNELELEAKMQVEYDRMSQEMQINFDATATEISDSYMEDYMEILLNPYFETDADRQAAIDVLNANTENRYSLAASIAGVELEWTGVPSGSTIYTDADAAADAAAAEEEAAAAAALAENMTSYSGI</sequence>
<dbReference type="EMBL" id="MT144732">
    <property type="protein sequence ID" value="QJH98428.1"/>
    <property type="molecule type" value="Genomic_DNA"/>
</dbReference>
<accession>A0A6M3XKH8</accession>
<gene>
    <name evidence="2" type="ORF">TM448B01309_0016</name>
</gene>
<evidence type="ECO:0000313" key="2">
    <source>
        <dbReference type="EMBL" id="QJH98428.1"/>
    </source>
</evidence>
<feature type="compositionally biased region" description="Polar residues" evidence="1">
    <location>
        <begin position="31"/>
        <end position="40"/>
    </location>
</feature>
<feature type="region of interest" description="Disordered" evidence="1">
    <location>
        <begin position="153"/>
        <end position="172"/>
    </location>
</feature>
<evidence type="ECO:0000256" key="1">
    <source>
        <dbReference type="SAM" id="MobiDB-lite"/>
    </source>
</evidence>
<dbReference type="AlphaFoldDB" id="A0A6M3XKH8"/>